<keyword evidence="3" id="KW-0813">Transport</keyword>
<dbReference type="Pfam" id="PF02386">
    <property type="entry name" value="TrkH"/>
    <property type="match status" value="1"/>
</dbReference>
<dbReference type="GO" id="GO:0030001">
    <property type="term" value="P:metal ion transport"/>
    <property type="evidence" value="ECO:0007669"/>
    <property type="project" value="UniProtKB-ARBA"/>
</dbReference>
<evidence type="ECO:0000313" key="10">
    <source>
        <dbReference type="EMBL" id="MPM05965.1"/>
    </source>
</evidence>
<feature type="transmembrane region" description="Helical" evidence="9">
    <location>
        <begin position="20"/>
        <end position="39"/>
    </location>
</feature>
<proteinExistence type="inferred from homology"/>
<feature type="transmembrane region" description="Helical" evidence="9">
    <location>
        <begin position="356"/>
        <end position="379"/>
    </location>
</feature>
<evidence type="ECO:0000256" key="9">
    <source>
        <dbReference type="SAM" id="Phobius"/>
    </source>
</evidence>
<accession>A0A644WQ08</accession>
<evidence type="ECO:0000256" key="6">
    <source>
        <dbReference type="ARBA" id="ARBA00022989"/>
    </source>
</evidence>
<evidence type="ECO:0000256" key="5">
    <source>
        <dbReference type="ARBA" id="ARBA00022692"/>
    </source>
</evidence>
<dbReference type="AlphaFoldDB" id="A0A644WQ08"/>
<feature type="transmembrane region" description="Helical" evidence="9">
    <location>
        <begin position="129"/>
        <end position="151"/>
    </location>
</feature>
<keyword evidence="5 9" id="KW-0812">Transmembrane</keyword>
<evidence type="ECO:0000256" key="8">
    <source>
        <dbReference type="ARBA" id="ARBA00023136"/>
    </source>
</evidence>
<keyword evidence="6 9" id="KW-1133">Transmembrane helix</keyword>
<reference evidence="10" key="1">
    <citation type="submission" date="2019-08" db="EMBL/GenBank/DDBJ databases">
        <authorList>
            <person name="Kucharzyk K."/>
            <person name="Murdoch R.W."/>
            <person name="Higgins S."/>
            <person name="Loffler F."/>
        </authorList>
    </citation>
    <scope>NUCLEOTIDE SEQUENCE</scope>
</reference>
<keyword evidence="7" id="KW-0406">Ion transport</keyword>
<keyword evidence="8 9" id="KW-0472">Membrane</keyword>
<dbReference type="GO" id="GO:0005886">
    <property type="term" value="C:plasma membrane"/>
    <property type="evidence" value="ECO:0007669"/>
    <property type="project" value="UniProtKB-SubCell"/>
</dbReference>
<gene>
    <name evidence="10" type="primary">trkG_3</name>
    <name evidence="10" type="ORF">SDC9_52260</name>
</gene>
<evidence type="ECO:0000256" key="7">
    <source>
        <dbReference type="ARBA" id="ARBA00023065"/>
    </source>
</evidence>
<evidence type="ECO:0000256" key="2">
    <source>
        <dbReference type="ARBA" id="ARBA00009137"/>
    </source>
</evidence>
<evidence type="ECO:0000256" key="3">
    <source>
        <dbReference type="ARBA" id="ARBA00022448"/>
    </source>
</evidence>
<name>A0A644WQ08_9ZZZZ</name>
<comment type="caution">
    <text evidence="10">The sequence shown here is derived from an EMBL/GenBank/DDBJ whole genome shotgun (WGS) entry which is preliminary data.</text>
</comment>
<comment type="subcellular location">
    <subcellularLocation>
        <location evidence="1">Cell membrane</location>
        <topology evidence="1">Multi-pass membrane protein</topology>
    </subcellularLocation>
</comment>
<keyword evidence="4" id="KW-1003">Cell membrane</keyword>
<protein>
    <submittedName>
        <fullName evidence="10">Trk system potassium uptake protein TrkG</fullName>
    </submittedName>
</protein>
<feature type="transmembrane region" description="Helical" evidence="9">
    <location>
        <begin position="412"/>
        <end position="436"/>
    </location>
</feature>
<comment type="similarity">
    <text evidence="2">Belongs to the TrkH potassium transport family.</text>
</comment>
<evidence type="ECO:0000256" key="4">
    <source>
        <dbReference type="ARBA" id="ARBA00022475"/>
    </source>
</evidence>
<dbReference type="PANTHER" id="PTHR32024">
    <property type="entry name" value="TRK SYSTEM POTASSIUM UPTAKE PROTEIN TRKG-RELATED"/>
    <property type="match status" value="1"/>
</dbReference>
<evidence type="ECO:0000256" key="1">
    <source>
        <dbReference type="ARBA" id="ARBA00004651"/>
    </source>
</evidence>
<feature type="transmembrane region" description="Helical" evidence="9">
    <location>
        <begin position="158"/>
        <end position="176"/>
    </location>
</feature>
<dbReference type="PANTHER" id="PTHR32024:SF2">
    <property type="entry name" value="TRK SYSTEM POTASSIUM UPTAKE PROTEIN TRKG-RELATED"/>
    <property type="match status" value="1"/>
</dbReference>
<dbReference type="GO" id="GO:0008324">
    <property type="term" value="F:monoatomic cation transmembrane transporter activity"/>
    <property type="evidence" value="ECO:0007669"/>
    <property type="project" value="InterPro"/>
</dbReference>
<dbReference type="EMBL" id="VSSQ01001182">
    <property type="protein sequence ID" value="MPM05965.1"/>
    <property type="molecule type" value="Genomic_DNA"/>
</dbReference>
<feature type="transmembrane region" description="Helical" evidence="9">
    <location>
        <begin position="226"/>
        <end position="244"/>
    </location>
</feature>
<feature type="transmembrane region" description="Helical" evidence="9">
    <location>
        <begin position="287"/>
        <end position="309"/>
    </location>
</feature>
<feature type="transmembrane region" description="Helical" evidence="9">
    <location>
        <begin position="182"/>
        <end position="205"/>
    </location>
</feature>
<feature type="transmembrane region" description="Helical" evidence="9">
    <location>
        <begin position="77"/>
        <end position="98"/>
    </location>
</feature>
<organism evidence="10">
    <name type="scientific">bioreactor metagenome</name>
    <dbReference type="NCBI Taxonomy" id="1076179"/>
    <lineage>
        <taxon>unclassified sequences</taxon>
        <taxon>metagenomes</taxon>
        <taxon>ecological metagenomes</taxon>
    </lineage>
</organism>
<sequence length="442" mass="48753">MTLAGFRYRKVKLSFGEGMVVASGAWFLGTLLCALPYYLSGNYLSYLDCCFDVMSGLTTTGLTLIQDLDHISNGINMWRHILTFVGGQGMVVLALTFLTKDQSGAYKMYVGEGKDEKLFPNAVSTARRIWYISLVYLAIGTVVMWIAAMFAGLAPDRAFLHGLWILMSAWSTGGFAPMSQNILYYHSAVFELATVAFFVIGSFNFALHHAVLSGKRSELYRNIETVTFFITMTILTLTVTLGLMRNHVYPDVVAVFRKGFYQLISGHTTTGFMTIYAKQFYHEWGDIALFAIVIAMLLGGSACSTAGGFKGLRTGIIFSTFKTEVKRMMLPENRVSEQKIHHIRDVILSDAMIKSAFLIVTAYIITFTLGTFVGMLAGFPFGMAAFESASTTGNVGLSIGVTSAAMPAYLKLTYIVIMWLARLEFMSVLALGAYCVRKVGKK</sequence>
<dbReference type="InterPro" id="IPR003445">
    <property type="entry name" value="Cat_transpt"/>
</dbReference>